<dbReference type="PANTHER" id="PTHR42932">
    <property type="entry name" value="GENERAL STRESS PROTEIN 20U"/>
    <property type="match status" value="1"/>
</dbReference>
<evidence type="ECO:0000313" key="4">
    <source>
        <dbReference type="EMBL" id="SBW08965.1"/>
    </source>
</evidence>
<dbReference type="InterPro" id="IPR012347">
    <property type="entry name" value="Ferritin-like"/>
</dbReference>
<evidence type="ECO:0000259" key="3">
    <source>
        <dbReference type="Pfam" id="PF00210"/>
    </source>
</evidence>
<dbReference type="InterPro" id="IPR023188">
    <property type="entry name" value="DPS_DNA-bd_CS"/>
</dbReference>
<dbReference type="PRINTS" id="PR01346">
    <property type="entry name" value="HELNAPAPROT"/>
</dbReference>
<dbReference type="AlphaFoldDB" id="A0A212KBT0"/>
<dbReference type="InterPro" id="IPR008331">
    <property type="entry name" value="Ferritin_DPS_dom"/>
</dbReference>
<dbReference type="GO" id="GO:0016722">
    <property type="term" value="F:oxidoreductase activity, acting on metal ions"/>
    <property type="evidence" value="ECO:0007669"/>
    <property type="project" value="InterPro"/>
</dbReference>
<protein>
    <submittedName>
        <fullName evidence="4">General stress protein 20U</fullName>
    </submittedName>
</protein>
<dbReference type="InterPro" id="IPR009078">
    <property type="entry name" value="Ferritin-like_SF"/>
</dbReference>
<dbReference type="GO" id="GO:0008199">
    <property type="term" value="F:ferric iron binding"/>
    <property type="evidence" value="ECO:0007669"/>
    <property type="project" value="InterPro"/>
</dbReference>
<sequence length="146" mass="16546">MSTKLYEKMNLYLANQEVSYIKLHNLHWYVKGRSFFTLHAKLEELYNQTASIIDEVAERLLALGQSPVANMKNALSIAAIKELDDASISSEDTIRGLIADVEYWIRDTKEIADLAAEAGDGATADQFNGYLSEYQKLMWMLQSYLA</sequence>
<evidence type="ECO:0000256" key="1">
    <source>
        <dbReference type="ARBA" id="ARBA00009497"/>
    </source>
</evidence>
<dbReference type="Gene3D" id="1.20.1260.10">
    <property type="match status" value="1"/>
</dbReference>
<organism evidence="4">
    <name type="scientific">uncultured Eubacteriales bacterium</name>
    <dbReference type="NCBI Taxonomy" id="172733"/>
    <lineage>
        <taxon>Bacteria</taxon>
        <taxon>Bacillati</taxon>
        <taxon>Bacillota</taxon>
        <taxon>Clostridia</taxon>
        <taxon>Eubacteriales</taxon>
        <taxon>environmental samples</taxon>
    </lineage>
</organism>
<dbReference type="PIRSF" id="PIRSF005900">
    <property type="entry name" value="Dps"/>
    <property type="match status" value="1"/>
</dbReference>
<proteinExistence type="inferred from homology"/>
<dbReference type="EMBL" id="FLUN01000001">
    <property type="protein sequence ID" value="SBW08965.1"/>
    <property type="molecule type" value="Genomic_DNA"/>
</dbReference>
<accession>A0A212KBT0</accession>
<comment type="similarity">
    <text evidence="1 2">Belongs to the Dps family.</text>
</comment>
<evidence type="ECO:0000256" key="2">
    <source>
        <dbReference type="RuleBase" id="RU003875"/>
    </source>
</evidence>
<dbReference type="Pfam" id="PF00210">
    <property type="entry name" value="Ferritin"/>
    <property type="match status" value="1"/>
</dbReference>
<dbReference type="PANTHER" id="PTHR42932:SF1">
    <property type="entry name" value="GENERAL STRESS PROTEIN 20U"/>
    <property type="match status" value="1"/>
</dbReference>
<dbReference type="CDD" id="cd01043">
    <property type="entry name" value="DPS"/>
    <property type="match status" value="1"/>
</dbReference>
<dbReference type="InterPro" id="IPR002177">
    <property type="entry name" value="DPS_DNA-bd"/>
</dbReference>
<dbReference type="PROSITE" id="PS00818">
    <property type="entry name" value="DPS_1"/>
    <property type="match status" value="1"/>
</dbReference>
<name>A0A212KBT0_9FIRM</name>
<reference evidence="4" key="1">
    <citation type="submission" date="2016-04" db="EMBL/GenBank/DDBJ databases">
        <authorList>
            <person name="Evans L.H."/>
            <person name="Alamgir A."/>
            <person name="Owens N."/>
            <person name="Weber N.D."/>
            <person name="Virtaneva K."/>
            <person name="Barbian K."/>
            <person name="Babar A."/>
            <person name="Rosenke K."/>
        </authorList>
    </citation>
    <scope>NUCLEOTIDE SEQUENCE</scope>
    <source>
        <strain evidence="4">86</strain>
    </source>
</reference>
<dbReference type="PROSITE" id="PS00819">
    <property type="entry name" value="DPS_2"/>
    <property type="match status" value="1"/>
</dbReference>
<feature type="domain" description="Ferritin/DPS" evidence="3">
    <location>
        <begin position="8"/>
        <end position="145"/>
    </location>
</feature>
<dbReference type="SUPFAM" id="SSF47240">
    <property type="entry name" value="Ferritin-like"/>
    <property type="match status" value="1"/>
</dbReference>
<gene>
    <name evidence="4" type="primary">dps</name>
    <name evidence="4" type="ORF">KL86CLO1_12553</name>
</gene>